<dbReference type="EnsemblPlants" id="AET3Gv20283100.8">
    <property type="protein sequence ID" value="AET3Gv20283100.8"/>
    <property type="gene ID" value="AET3Gv20283100"/>
</dbReference>
<dbReference type="AlphaFoldDB" id="A0A453EBD9"/>
<keyword evidence="2" id="KW-1185">Reference proteome</keyword>
<reference evidence="1" key="5">
    <citation type="journal article" date="2021" name="G3 (Bethesda)">
        <title>Aegilops tauschii genome assembly Aet v5.0 features greater sequence contiguity and improved annotation.</title>
        <authorList>
            <person name="Wang L."/>
            <person name="Zhu T."/>
            <person name="Rodriguez J.C."/>
            <person name="Deal K.R."/>
            <person name="Dubcovsky J."/>
            <person name="McGuire P.E."/>
            <person name="Lux T."/>
            <person name="Spannagl M."/>
            <person name="Mayer K.F.X."/>
            <person name="Baldrich P."/>
            <person name="Meyers B.C."/>
            <person name="Huo N."/>
            <person name="Gu Y.Q."/>
            <person name="Zhou H."/>
            <person name="Devos K.M."/>
            <person name="Bennetzen J.L."/>
            <person name="Unver T."/>
            <person name="Budak H."/>
            <person name="Gulick P.J."/>
            <person name="Galiba G."/>
            <person name="Kalapos B."/>
            <person name="Nelson D.R."/>
            <person name="Li P."/>
            <person name="You F.M."/>
            <person name="Luo M.C."/>
            <person name="Dvorak J."/>
        </authorList>
    </citation>
    <scope>NUCLEOTIDE SEQUENCE [LARGE SCALE GENOMIC DNA]</scope>
    <source>
        <strain evidence="1">cv. AL8/78</strain>
    </source>
</reference>
<evidence type="ECO:0000313" key="2">
    <source>
        <dbReference type="Proteomes" id="UP000015105"/>
    </source>
</evidence>
<evidence type="ECO:0000313" key="1">
    <source>
        <dbReference type="EnsemblPlants" id="AET3Gv20283100.3"/>
    </source>
</evidence>
<dbReference type="EnsemblPlants" id="AET3Gv20283100.3">
    <property type="protein sequence ID" value="AET3Gv20283100.3"/>
    <property type="gene ID" value="AET3Gv20283100"/>
</dbReference>
<organism evidence="1 2">
    <name type="scientific">Aegilops tauschii subsp. strangulata</name>
    <name type="common">Goatgrass</name>
    <dbReference type="NCBI Taxonomy" id="200361"/>
    <lineage>
        <taxon>Eukaryota</taxon>
        <taxon>Viridiplantae</taxon>
        <taxon>Streptophyta</taxon>
        <taxon>Embryophyta</taxon>
        <taxon>Tracheophyta</taxon>
        <taxon>Spermatophyta</taxon>
        <taxon>Magnoliopsida</taxon>
        <taxon>Liliopsida</taxon>
        <taxon>Poales</taxon>
        <taxon>Poaceae</taxon>
        <taxon>BOP clade</taxon>
        <taxon>Pooideae</taxon>
        <taxon>Triticodae</taxon>
        <taxon>Triticeae</taxon>
        <taxon>Triticinae</taxon>
        <taxon>Aegilops</taxon>
    </lineage>
</organism>
<reference evidence="2" key="2">
    <citation type="journal article" date="2017" name="Nat. Plants">
        <title>The Aegilops tauschii genome reveals multiple impacts of transposons.</title>
        <authorList>
            <person name="Zhao G."/>
            <person name="Zou C."/>
            <person name="Li K."/>
            <person name="Wang K."/>
            <person name="Li T."/>
            <person name="Gao L."/>
            <person name="Zhang X."/>
            <person name="Wang H."/>
            <person name="Yang Z."/>
            <person name="Liu X."/>
            <person name="Jiang W."/>
            <person name="Mao L."/>
            <person name="Kong X."/>
            <person name="Jiao Y."/>
            <person name="Jia J."/>
        </authorList>
    </citation>
    <scope>NUCLEOTIDE SEQUENCE [LARGE SCALE GENOMIC DNA]</scope>
    <source>
        <strain evidence="2">cv. AL8/78</strain>
    </source>
</reference>
<protein>
    <recommendedName>
        <fullName evidence="3">Aminotransferase-like plant mobile domain-containing protein</fullName>
    </recommendedName>
</protein>
<reference evidence="2" key="1">
    <citation type="journal article" date="2014" name="Science">
        <title>Ancient hybridizations among the ancestral genomes of bread wheat.</title>
        <authorList>
            <consortium name="International Wheat Genome Sequencing Consortium,"/>
            <person name="Marcussen T."/>
            <person name="Sandve S.R."/>
            <person name="Heier L."/>
            <person name="Spannagl M."/>
            <person name="Pfeifer M."/>
            <person name="Jakobsen K.S."/>
            <person name="Wulff B.B."/>
            <person name="Steuernagel B."/>
            <person name="Mayer K.F."/>
            <person name="Olsen O.A."/>
        </authorList>
    </citation>
    <scope>NUCLEOTIDE SEQUENCE [LARGE SCALE GENOMIC DNA]</scope>
    <source>
        <strain evidence="2">cv. AL8/78</strain>
    </source>
</reference>
<evidence type="ECO:0008006" key="3">
    <source>
        <dbReference type="Google" id="ProtNLM"/>
    </source>
</evidence>
<dbReference type="Gramene" id="AET3Gv20283100.8">
    <property type="protein sequence ID" value="AET3Gv20283100.8"/>
    <property type="gene ID" value="AET3Gv20283100"/>
</dbReference>
<accession>A0A453EBD9</accession>
<name>A0A453EBD9_AEGTS</name>
<dbReference type="Gramene" id="AET3Gv20283100.9">
    <property type="protein sequence ID" value="AET3Gv20283100.9"/>
    <property type="gene ID" value="AET3Gv20283100"/>
</dbReference>
<dbReference type="EnsemblPlants" id="AET3Gv20283100.9">
    <property type="protein sequence ID" value="AET3Gv20283100.9"/>
    <property type="gene ID" value="AET3Gv20283100"/>
</dbReference>
<dbReference type="Gramene" id="AET3Gv20283100.13">
    <property type="protein sequence ID" value="AET3Gv20283100.13"/>
    <property type="gene ID" value="AET3Gv20283100"/>
</dbReference>
<dbReference type="Gramene" id="AET3Gv20283100.3">
    <property type="protein sequence ID" value="AET3Gv20283100.3"/>
    <property type="gene ID" value="AET3Gv20283100"/>
</dbReference>
<sequence>MQPLQHLQEGNTVPIDHAIDLLKSCSETDELMVDRTWILIALATILCPGTQDMINLEYMASLEDMASVHEFAWDEHLLAATNEALGCSVSREEANPANNEKSSRVSN</sequence>
<reference evidence="1" key="3">
    <citation type="journal article" date="2017" name="Nature">
        <title>Genome sequence of the progenitor of the wheat D genome Aegilops tauschii.</title>
        <authorList>
            <person name="Luo M.C."/>
            <person name="Gu Y.Q."/>
            <person name="Puiu D."/>
            <person name="Wang H."/>
            <person name="Twardziok S.O."/>
            <person name="Deal K.R."/>
            <person name="Huo N."/>
            <person name="Zhu T."/>
            <person name="Wang L."/>
            <person name="Wang Y."/>
            <person name="McGuire P.E."/>
            <person name="Liu S."/>
            <person name="Long H."/>
            <person name="Ramasamy R.K."/>
            <person name="Rodriguez J.C."/>
            <person name="Van S.L."/>
            <person name="Yuan L."/>
            <person name="Wang Z."/>
            <person name="Xia Z."/>
            <person name="Xiao L."/>
            <person name="Anderson O.D."/>
            <person name="Ouyang S."/>
            <person name="Liang Y."/>
            <person name="Zimin A.V."/>
            <person name="Pertea G."/>
            <person name="Qi P."/>
            <person name="Bennetzen J.L."/>
            <person name="Dai X."/>
            <person name="Dawson M.W."/>
            <person name="Muller H.G."/>
            <person name="Kugler K."/>
            <person name="Rivarola-Duarte L."/>
            <person name="Spannagl M."/>
            <person name="Mayer K.F.X."/>
            <person name="Lu F.H."/>
            <person name="Bevan M.W."/>
            <person name="Leroy P."/>
            <person name="Li P."/>
            <person name="You F.M."/>
            <person name="Sun Q."/>
            <person name="Liu Z."/>
            <person name="Lyons E."/>
            <person name="Wicker T."/>
            <person name="Salzberg S.L."/>
            <person name="Devos K.M."/>
            <person name="Dvorak J."/>
        </authorList>
    </citation>
    <scope>NUCLEOTIDE SEQUENCE [LARGE SCALE GENOMIC DNA]</scope>
    <source>
        <strain evidence="1">cv. AL8/78</strain>
    </source>
</reference>
<dbReference type="Proteomes" id="UP000015105">
    <property type="component" value="Chromosome 3D"/>
</dbReference>
<reference evidence="1" key="4">
    <citation type="submission" date="2019-03" db="UniProtKB">
        <authorList>
            <consortium name="EnsemblPlants"/>
        </authorList>
    </citation>
    <scope>IDENTIFICATION</scope>
</reference>
<proteinExistence type="predicted"/>
<dbReference type="EnsemblPlants" id="AET3Gv20283100.13">
    <property type="protein sequence ID" value="AET3Gv20283100.13"/>
    <property type="gene ID" value="AET3Gv20283100"/>
</dbReference>